<organism evidence="10 11">
    <name type="scientific">Pseudomassariella vexata</name>
    <dbReference type="NCBI Taxonomy" id="1141098"/>
    <lineage>
        <taxon>Eukaryota</taxon>
        <taxon>Fungi</taxon>
        <taxon>Dikarya</taxon>
        <taxon>Ascomycota</taxon>
        <taxon>Pezizomycotina</taxon>
        <taxon>Sordariomycetes</taxon>
        <taxon>Xylariomycetidae</taxon>
        <taxon>Amphisphaeriales</taxon>
        <taxon>Pseudomassariaceae</taxon>
        <taxon>Pseudomassariella</taxon>
    </lineage>
</organism>
<name>A0A1Y2E1Y0_9PEZI</name>
<dbReference type="InterPro" id="IPR052093">
    <property type="entry name" value="HR_Repair_Mediator"/>
</dbReference>
<keyword evidence="11" id="KW-1185">Reference proteome</keyword>
<dbReference type="GO" id="GO:0033065">
    <property type="term" value="C:Rad51C-XRCC3 complex"/>
    <property type="evidence" value="ECO:0007669"/>
    <property type="project" value="TreeGrafter"/>
</dbReference>
<comment type="subcellular location">
    <subcellularLocation>
        <location evidence="1">Nucleus</location>
    </subcellularLocation>
</comment>
<dbReference type="GeneID" id="63770259"/>
<keyword evidence="4" id="KW-0067">ATP-binding</keyword>
<evidence type="ECO:0000256" key="2">
    <source>
        <dbReference type="ARBA" id="ARBA00022741"/>
    </source>
</evidence>
<dbReference type="STRING" id="1141098.A0A1Y2E1Y0"/>
<feature type="region of interest" description="Disordered" evidence="8">
    <location>
        <begin position="1"/>
        <end position="21"/>
    </location>
</feature>
<evidence type="ECO:0000256" key="4">
    <source>
        <dbReference type="ARBA" id="ARBA00022840"/>
    </source>
</evidence>
<dbReference type="InParanoid" id="A0A1Y2E1Y0"/>
<evidence type="ECO:0000313" key="11">
    <source>
        <dbReference type="Proteomes" id="UP000193689"/>
    </source>
</evidence>
<protein>
    <recommendedName>
        <fullName evidence="7">DNA repair protein RAD51 homolog 3</fullName>
    </recommendedName>
</protein>
<keyword evidence="2" id="KW-0547">Nucleotide-binding</keyword>
<keyword evidence="6" id="KW-0539">Nucleus</keyword>
<dbReference type="PROSITE" id="PS50162">
    <property type="entry name" value="RECA_2"/>
    <property type="match status" value="1"/>
</dbReference>
<dbReference type="GO" id="GO:0007131">
    <property type="term" value="P:reciprocal meiotic recombination"/>
    <property type="evidence" value="ECO:0007669"/>
    <property type="project" value="TreeGrafter"/>
</dbReference>
<dbReference type="Pfam" id="PF08423">
    <property type="entry name" value="Rad51"/>
    <property type="match status" value="1"/>
</dbReference>
<feature type="compositionally biased region" description="Acidic residues" evidence="8">
    <location>
        <begin position="333"/>
        <end position="349"/>
    </location>
</feature>
<dbReference type="InterPro" id="IPR013632">
    <property type="entry name" value="Rad51_C"/>
</dbReference>
<gene>
    <name evidence="10" type="ORF">BCR38DRAFT_195763</name>
</gene>
<dbReference type="GO" id="GO:0140664">
    <property type="term" value="F:ATP-dependent DNA damage sensor activity"/>
    <property type="evidence" value="ECO:0007669"/>
    <property type="project" value="InterPro"/>
</dbReference>
<dbReference type="GO" id="GO:0008821">
    <property type="term" value="F:crossover junction DNA endonuclease activity"/>
    <property type="evidence" value="ECO:0007669"/>
    <property type="project" value="TreeGrafter"/>
</dbReference>
<dbReference type="CDD" id="cd01393">
    <property type="entry name" value="RecA-like"/>
    <property type="match status" value="1"/>
</dbReference>
<evidence type="ECO:0000256" key="8">
    <source>
        <dbReference type="SAM" id="MobiDB-lite"/>
    </source>
</evidence>
<dbReference type="PANTHER" id="PTHR46239">
    <property type="entry name" value="DNA REPAIR PROTEIN RAD51 HOMOLOG 3 RAD51C"/>
    <property type="match status" value="1"/>
</dbReference>
<evidence type="ECO:0000259" key="9">
    <source>
        <dbReference type="PROSITE" id="PS50162"/>
    </source>
</evidence>
<evidence type="ECO:0000256" key="5">
    <source>
        <dbReference type="ARBA" id="ARBA00023204"/>
    </source>
</evidence>
<dbReference type="EMBL" id="MCFJ01000006">
    <property type="protein sequence ID" value="ORY65354.1"/>
    <property type="molecule type" value="Genomic_DNA"/>
</dbReference>
<proteinExistence type="predicted"/>
<dbReference type="Proteomes" id="UP000193689">
    <property type="component" value="Unassembled WGS sequence"/>
</dbReference>
<comment type="caution">
    <text evidence="10">The sequence shown here is derived from an EMBL/GenBank/DDBJ whole genome shotgun (WGS) entry which is preliminary data.</text>
</comment>
<dbReference type="GO" id="GO:0000707">
    <property type="term" value="P:meiotic DNA recombinase assembly"/>
    <property type="evidence" value="ECO:0007669"/>
    <property type="project" value="TreeGrafter"/>
</dbReference>
<feature type="compositionally biased region" description="Basic residues" evidence="8">
    <location>
        <begin position="358"/>
        <end position="372"/>
    </location>
</feature>
<dbReference type="Gene3D" id="3.40.50.300">
    <property type="entry name" value="P-loop containing nucleotide triphosphate hydrolases"/>
    <property type="match status" value="1"/>
</dbReference>
<dbReference type="InterPro" id="IPR020588">
    <property type="entry name" value="RecA_ATP-bd"/>
</dbReference>
<dbReference type="AlphaFoldDB" id="A0A1Y2E1Y0"/>
<feature type="domain" description="RecA family profile 1" evidence="9">
    <location>
        <begin position="38"/>
        <end position="226"/>
    </location>
</feature>
<dbReference type="GO" id="GO:0005524">
    <property type="term" value="F:ATP binding"/>
    <property type="evidence" value="ECO:0007669"/>
    <property type="project" value="UniProtKB-KW"/>
</dbReference>
<evidence type="ECO:0000256" key="6">
    <source>
        <dbReference type="ARBA" id="ARBA00023242"/>
    </source>
</evidence>
<evidence type="ECO:0000256" key="7">
    <source>
        <dbReference type="ARBA" id="ARBA00040674"/>
    </source>
</evidence>
<dbReference type="GO" id="GO:0000400">
    <property type="term" value="F:four-way junction DNA binding"/>
    <property type="evidence" value="ECO:0007669"/>
    <property type="project" value="TreeGrafter"/>
</dbReference>
<dbReference type="InterPro" id="IPR027417">
    <property type="entry name" value="P-loop_NTPase"/>
</dbReference>
<dbReference type="OrthoDB" id="5957327at2759"/>
<accession>A0A1Y2E1Y0</accession>
<evidence type="ECO:0000256" key="3">
    <source>
        <dbReference type="ARBA" id="ARBA00022763"/>
    </source>
</evidence>
<keyword evidence="5" id="KW-0234">DNA repair</keyword>
<keyword evidence="10" id="KW-0378">Hydrolase</keyword>
<keyword evidence="3" id="KW-0227">DNA damage</keyword>
<dbReference type="RefSeq" id="XP_040716506.1">
    <property type="nucleotide sequence ID" value="XM_040854047.1"/>
</dbReference>
<sequence>MDSLPAHGTETPKADLASTHRLPTVSAADALEELRIDRTRFISTGLDALDQNLGGVTAGAADAVSCPRGIQKGQVVEVWGPPGSGKTAFGIQVAASALRNGGKVVWVDAFRSVCGTRILEIMEDADEGGDESNRKQLDSLLHFTCPSLAHFIALLCRPTASCIPEAASLLVVHSLSALLSQSFPRVQEARNGPKGARRLQVLQTIISSLQKLAATRDMAVVVLSQCATRMQPERGATLVPSINAGVWEHGIATRLVTFRDWIFKDGAASGAHSIAVQKLNGKSRRGRIGPTFCFDVQATGLVPIEYDDNQPSITLSSTPLPKRKLGETDFEIADSEDEDYGWENEDETEMPPNPVSNLHKHIPHLRSKRGLD</sequence>
<dbReference type="SUPFAM" id="SSF52540">
    <property type="entry name" value="P-loop containing nucleoside triphosphate hydrolases"/>
    <property type="match status" value="1"/>
</dbReference>
<feature type="region of interest" description="Disordered" evidence="8">
    <location>
        <begin position="333"/>
        <end position="372"/>
    </location>
</feature>
<evidence type="ECO:0000256" key="1">
    <source>
        <dbReference type="ARBA" id="ARBA00004123"/>
    </source>
</evidence>
<evidence type="ECO:0000313" key="10">
    <source>
        <dbReference type="EMBL" id="ORY65354.1"/>
    </source>
</evidence>
<reference evidence="10 11" key="1">
    <citation type="submission" date="2016-07" db="EMBL/GenBank/DDBJ databases">
        <title>Pervasive Adenine N6-methylation of Active Genes in Fungi.</title>
        <authorList>
            <consortium name="DOE Joint Genome Institute"/>
            <person name="Mondo S.J."/>
            <person name="Dannebaum R.O."/>
            <person name="Kuo R.C."/>
            <person name="Labutti K."/>
            <person name="Haridas S."/>
            <person name="Kuo A."/>
            <person name="Salamov A."/>
            <person name="Ahrendt S.R."/>
            <person name="Lipzen A."/>
            <person name="Sullivan W."/>
            <person name="Andreopoulos W.B."/>
            <person name="Clum A."/>
            <person name="Lindquist E."/>
            <person name="Daum C."/>
            <person name="Ramamoorthy G.K."/>
            <person name="Gryganskyi A."/>
            <person name="Culley D."/>
            <person name="Magnuson J.K."/>
            <person name="James T.Y."/>
            <person name="O'Malley M.A."/>
            <person name="Stajich J.E."/>
            <person name="Spatafora J.W."/>
            <person name="Visel A."/>
            <person name="Grigoriev I.V."/>
        </authorList>
    </citation>
    <scope>NUCLEOTIDE SEQUENCE [LARGE SCALE GENOMIC DNA]</scope>
    <source>
        <strain evidence="10 11">CBS 129021</strain>
    </source>
</reference>
<dbReference type="GO" id="GO:0005657">
    <property type="term" value="C:replication fork"/>
    <property type="evidence" value="ECO:0007669"/>
    <property type="project" value="TreeGrafter"/>
</dbReference>
<dbReference type="PANTHER" id="PTHR46239:SF1">
    <property type="entry name" value="DNA REPAIR PROTEIN RAD51 HOMOLOG 3"/>
    <property type="match status" value="1"/>
</dbReference>
<dbReference type="GO" id="GO:0033063">
    <property type="term" value="C:Rad51B-Rad51C-Rad51D-XRCC2 complex"/>
    <property type="evidence" value="ECO:0007669"/>
    <property type="project" value="TreeGrafter"/>
</dbReference>